<keyword evidence="2" id="KW-1185">Reference proteome</keyword>
<comment type="caution">
    <text evidence="1">The sequence shown here is derived from an EMBL/GenBank/DDBJ whole genome shotgun (WGS) entry which is preliminary data.</text>
</comment>
<evidence type="ECO:0000313" key="1">
    <source>
        <dbReference type="EMBL" id="KAI5440705.1"/>
    </source>
</evidence>
<organism evidence="1 2">
    <name type="scientific">Pisum sativum</name>
    <name type="common">Garden pea</name>
    <name type="synonym">Lathyrus oleraceus</name>
    <dbReference type="NCBI Taxonomy" id="3888"/>
    <lineage>
        <taxon>Eukaryota</taxon>
        <taxon>Viridiplantae</taxon>
        <taxon>Streptophyta</taxon>
        <taxon>Embryophyta</taxon>
        <taxon>Tracheophyta</taxon>
        <taxon>Spermatophyta</taxon>
        <taxon>Magnoliopsida</taxon>
        <taxon>eudicotyledons</taxon>
        <taxon>Gunneridae</taxon>
        <taxon>Pentapetalae</taxon>
        <taxon>rosids</taxon>
        <taxon>fabids</taxon>
        <taxon>Fabales</taxon>
        <taxon>Fabaceae</taxon>
        <taxon>Papilionoideae</taxon>
        <taxon>50 kb inversion clade</taxon>
        <taxon>NPAAA clade</taxon>
        <taxon>Hologalegina</taxon>
        <taxon>IRL clade</taxon>
        <taxon>Fabeae</taxon>
        <taxon>Lathyrus</taxon>
    </lineage>
</organism>
<reference evidence="1 2" key="1">
    <citation type="journal article" date="2022" name="Nat. Genet.">
        <title>Improved pea reference genome and pan-genome highlight genomic features and evolutionary characteristics.</title>
        <authorList>
            <person name="Yang T."/>
            <person name="Liu R."/>
            <person name="Luo Y."/>
            <person name="Hu S."/>
            <person name="Wang D."/>
            <person name="Wang C."/>
            <person name="Pandey M.K."/>
            <person name="Ge S."/>
            <person name="Xu Q."/>
            <person name="Li N."/>
            <person name="Li G."/>
            <person name="Huang Y."/>
            <person name="Saxena R.K."/>
            <person name="Ji Y."/>
            <person name="Li M."/>
            <person name="Yan X."/>
            <person name="He Y."/>
            <person name="Liu Y."/>
            <person name="Wang X."/>
            <person name="Xiang C."/>
            <person name="Varshney R.K."/>
            <person name="Ding H."/>
            <person name="Gao S."/>
            <person name="Zong X."/>
        </authorList>
    </citation>
    <scope>NUCLEOTIDE SEQUENCE [LARGE SCALE GENOMIC DNA]</scope>
    <source>
        <strain evidence="1 2">cv. Zhongwan 6</strain>
    </source>
</reference>
<sequence>MENPYGKRGVMDKDSISVISNFKRWLTCGASSNYGGSGEVVDKFVWLPDPMEGYSVKSGYEVILAKTFPISITEDKSRELLILWTLPASFRIKAFGWRNFFNRLLSKDKL</sequence>
<proteinExistence type="predicted"/>
<dbReference type="AlphaFoldDB" id="A0A9D5BDJ0"/>
<evidence type="ECO:0000313" key="2">
    <source>
        <dbReference type="Proteomes" id="UP001058974"/>
    </source>
</evidence>
<dbReference type="EMBL" id="JAMSHJ010000001">
    <property type="protein sequence ID" value="KAI5440705.1"/>
    <property type="molecule type" value="Genomic_DNA"/>
</dbReference>
<dbReference type="Gramene" id="Psat01G0025100-T1">
    <property type="protein sequence ID" value="KAI5440705.1"/>
    <property type="gene ID" value="KIW84_010251"/>
</dbReference>
<name>A0A9D5BDJ0_PEA</name>
<gene>
    <name evidence="1" type="ORF">KIW84_010251</name>
</gene>
<protein>
    <submittedName>
        <fullName evidence="1">Uncharacterized protein</fullName>
    </submittedName>
</protein>
<dbReference type="Proteomes" id="UP001058974">
    <property type="component" value="Chromosome 1"/>
</dbReference>
<accession>A0A9D5BDJ0</accession>